<dbReference type="SUPFAM" id="SSF102198">
    <property type="entry name" value="Putative cyclase"/>
    <property type="match status" value="1"/>
</dbReference>
<dbReference type="PANTHER" id="PTHR31118">
    <property type="entry name" value="CYCLASE-LIKE PROTEIN 2"/>
    <property type="match status" value="1"/>
</dbReference>
<dbReference type="InterPro" id="IPR037175">
    <property type="entry name" value="KFase_sf"/>
</dbReference>
<evidence type="ECO:0000313" key="2">
    <source>
        <dbReference type="EMBL" id="OCH93483.1"/>
    </source>
</evidence>
<dbReference type="Pfam" id="PF04199">
    <property type="entry name" value="Cyclase"/>
    <property type="match status" value="1"/>
</dbReference>
<proteinExistence type="inferred from homology"/>
<comment type="similarity">
    <text evidence="1">Belongs to the Cyclase 1 superfamily.</text>
</comment>
<organism evidence="2 3">
    <name type="scientific">Obba rivulosa</name>
    <dbReference type="NCBI Taxonomy" id="1052685"/>
    <lineage>
        <taxon>Eukaryota</taxon>
        <taxon>Fungi</taxon>
        <taxon>Dikarya</taxon>
        <taxon>Basidiomycota</taxon>
        <taxon>Agaricomycotina</taxon>
        <taxon>Agaricomycetes</taxon>
        <taxon>Polyporales</taxon>
        <taxon>Gelatoporiaceae</taxon>
        <taxon>Obba</taxon>
    </lineage>
</organism>
<reference evidence="2 3" key="1">
    <citation type="submission" date="2016-07" db="EMBL/GenBank/DDBJ databases">
        <title>Draft genome of the white-rot fungus Obba rivulosa 3A-2.</title>
        <authorList>
            <consortium name="DOE Joint Genome Institute"/>
            <person name="Miettinen O."/>
            <person name="Riley R."/>
            <person name="Acob R."/>
            <person name="Barry K."/>
            <person name="Cullen D."/>
            <person name="De Vries R."/>
            <person name="Hainaut M."/>
            <person name="Hatakka A."/>
            <person name="Henrissat B."/>
            <person name="Hilden K."/>
            <person name="Kuo R."/>
            <person name="Labutti K."/>
            <person name="Lipzen A."/>
            <person name="Makela M.R."/>
            <person name="Sandor L."/>
            <person name="Spatafora J.W."/>
            <person name="Grigoriev I.V."/>
            <person name="Hibbett D.S."/>
        </authorList>
    </citation>
    <scope>NUCLEOTIDE SEQUENCE [LARGE SCALE GENOMIC DNA]</scope>
    <source>
        <strain evidence="2 3">3A-2</strain>
    </source>
</reference>
<dbReference type="GO" id="GO:0019441">
    <property type="term" value="P:L-tryptophan catabolic process to kynurenine"/>
    <property type="evidence" value="ECO:0007669"/>
    <property type="project" value="InterPro"/>
</dbReference>
<dbReference type="OrthoDB" id="7108654at2759"/>
<dbReference type="PANTHER" id="PTHR31118:SF12">
    <property type="entry name" value="CYCLASE-LIKE PROTEIN 2"/>
    <property type="match status" value="1"/>
</dbReference>
<dbReference type="Proteomes" id="UP000250043">
    <property type="component" value="Unassembled WGS sequence"/>
</dbReference>
<dbReference type="AlphaFoldDB" id="A0A8E2DPR0"/>
<dbReference type="Gene3D" id="3.50.30.50">
    <property type="entry name" value="Putative cyclase"/>
    <property type="match status" value="1"/>
</dbReference>
<dbReference type="GO" id="GO:0004061">
    <property type="term" value="F:arylformamidase activity"/>
    <property type="evidence" value="ECO:0007669"/>
    <property type="project" value="InterPro"/>
</dbReference>
<evidence type="ECO:0000313" key="3">
    <source>
        <dbReference type="Proteomes" id="UP000250043"/>
    </source>
</evidence>
<gene>
    <name evidence="2" type="ORF">OBBRIDRAFT_790188</name>
</gene>
<name>A0A8E2DPR0_9APHY</name>
<keyword evidence="3" id="KW-1185">Reference proteome</keyword>
<dbReference type="InterPro" id="IPR007325">
    <property type="entry name" value="KFase/CYL"/>
</dbReference>
<protein>
    <submittedName>
        <fullName evidence="2">Putative cyclase</fullName>
    </submittedName>
</protein>
<dbReference type="EMBL" id="KV722354">
    <property type="protein sequence ID" value="OCH93483.1"/>
    <property type="molecule type" value="Genomic_DNA"/>
</dbReference>
<accession>A0A8E2DPR0</accession>
<sequence>MPGTPVPQAPTPVADSSHTIIDLTHPLANGKVPACCGHPCYSARLTFDLASGDFANVHTLTLGSHTGTHIDAPYHFFLDGCTVDQLELSTLCAAPAIVVDLRHKGAHDRIEWADLSAHASHMRPGAVLLLCTGWSKYWATPQYRDHPFLDPAAATRVMEMGVRVLGTDTLSPDEMTGDEDTGEVHRVVLGKGGVIVENLTQLDELLDSRWRDPLVSLLPLNLAGCDGSPIRAVAWEGRRDGC</sequence>
<evidence type="ECO:0000256" key="1">
    <source>
        <dbReference type="ARBA" id="ARBA00007865"/>
    </source>
</evidence>